<dbReference type="PANTHER" id="PTHR10380">
    <property type="entry name" value="CUTICLE PROTEIN"/>
    <property type="match status" value="1"/>
</dbReference>
<dbReference type="PANTHER" id="PTHR10380:SF173">
    <property type="entry name" value="CUTICULAR PROTEIN 47EF, ISOFORM C-RELATED"/>
    <property type="match status" value="1"/>
</dbReference>
<dbReference type="PROSITE" id="PS51155">
    <property type="entry name" value="CHIT_BIND_RR_2"/>
    <property type="match status" value="1"/>
</dbReference>
<reference evidence="4 5" key="1">
    <citation type="submission" date="2024-05" db="EMBL/GenBank/DDBJ databases">
        <authorList>
            <person name="Wallberg A."/>
        </authorList>
    </citation>
    <scope>NUCLEOTIDE SEQUENCE [LARGE SCALE GENOMIC DNA]</scope>
</reference>
<dbReference type="InterPro" id="IPR050468">
    <property type="entry name" value="Cuticle_Struct_Prot"/>
</dbReference>
<keyword evidence="5" id="KW-1185">Reference proteome</keyword>
<protein>
    <submittedName>
        <fullName evidence="4">Uncharacterized protein</fullName>
    </submittedName>
</protein>
<keyword evidence="1 2" id="KW-0193">Cuticle</keyword>
<name>A0AAV2RK22_MEGNR</name>
<gene>
    <name evidence="4" type="ORF">MNOR_LOCUS25083</name>
</gene>
<dbReference type="InterPro" id="IPR000618">
    <property type="entry name" value="Insect_cuticle"/>
</dbReference>
<organism evidence="4 5">
    <name type="scientific">Meganyctiphanes norvegica</name>
    <name type="common">Northern krill</name>
    <name type="synonym">Thysanopoda norvegica</name>
    <dbReference type="NCBI Taxonomy" id="48144"/>
    <lineage>
        <taxon>Eukaryota</taxon>
        <taxon>Metazoa</taxon>
        <taxon>Ecdysozoa</taxon>
        <taxon>Arthropoda</taxon>
        <taxon>Crustacea</taxon>
        <taxon>Multicrustacea</taxon>
        <taxon>Malacostraca</taxon>
        <taxon>Eumalacostraca</taxon>
        <taxon>Eucarida</taxon>
        <taxon>Euphausiacea</taxon>
        <taxon>Euphausiidae</taxon>
        <taxon>Meganyctiphanes</taxon>
    </lineage>
</organism>
<keyword evidence="3" id="KW-0732">Signal</keyword>
<evidence type="ECO:0000313" key="5">
    <source>
        <dbReference type="Proteomes" id="UP001497623"/>
    </source>
</evidence>
<dbReference type="GO" id="GO:0008010">
    <property type="term" value="F:structural constituent of chitin-based larval cuticle"/>
    <property type="evidence" value="ECO:0007669"/>
    <property type="project" value="TreeGrafter"/>
</dbReference>
<dbReference type="Pfam" id="PF00379">
    <property type="entry name" value="Chitin_bind_4"/>
    <property type="match status" value="1"/>
</dbReference>
<dbReference type="Proteomes" id="UP001497623">
    <property type="component" value="Unassembled WGS sequence"/>
</dbReference>
<feature type="chain" id="PRO_5043830883" evidence="3">
    <location>
        <begin position="16"/>
        <end position="133"/>
    </location>
</feature>
<feature type="signal peptide" evidence="3">
    <location>
        <begin position="1"/>
        <end position="15"/>
    </location>
</feature>
<evidence type="ECO:0000313" key="4">
    <source>
        <dbReference type="EMBL" id="CAL4125381.1"/>
    </source>
</evidence>
<dbReference type="AlphaFoldDB" id="A0AAV2RK22"/>
<evidence type="ECO:0000256" key="2">
    <source>
        <dbReference type="PROSITE-ProRule" id="PRU00497"/>
    </source>
</evidence>
<comment type="caution">
    <text evidence="4">The sequence shown here is derived from an EMBL/GenBank/DDBJ whole genome shotgun (WGS) entry which is preliminary data.</text>
</comment>
<evidence type="ECO:0000256" key="1">
    <source>
        <dbReference type="ARBA" id="ARBA00022460"/>
    </source>
</evidence>
<sequence>MKIAIVLLLATVAYARPAELEEDADSVELLRNDVVHGDDGAHSLDFAADNGISFQLSGQEGEDGGANMQGSYTYIVDGEAVPLTFVANEFGYQPDSSLLPVAPAFPHEIPEWVLEQIAFAEQQRAAQAESDEE</sequence>
<dbReference type="EMBL" id="CAXKWB010023549">
    <property type="protein sequence ID" value="CAL4125381.1"/>
    <property type="molecule type" value="Genomic_DNA"/>
</dbReference>
<evidence type="ECO:0000256" key="3">
    <source>
        <dbReference type="SAM" id="SignalP"/>
    </source>
</evidence>
<dbReference type="GO" id="GO:0062129">
    <property type="term" value="C:chitin-based extracellular matrix"/>
    <property type="evidence" value="ECO:0007669"/>
    <property type="project" value="TreeGrafter"/>
</dbReference>
<accession>A0AAV2RK22</accession>
<proteinExistence type="predicted"/>